<reference evidence="6" key="1">
    <citation type="journal article" date="2019" name="Int. J. Syst. Evol. Microbiol.">
        <title>The Global Catalogue of Microorganisms (GCM) 10K type strain sequencing project: providing services to taxonomists for standard genome sequencing and annotation.</title>
        <authorList>
            <consortium name="The Broad Institute Genomics Platform"/>
            <consortium name="The Broad Institute Genome Sequencing Center for Infectious Disease"/>
            <person name="Wu L."/>
            <person name="Ma J."/>
        </authorList>
    </citation>
    <scope>NUCLEOTIDE SEQUENCE [LARGE SCALE GENOMIC DNA]</scope>
    <source>
        <strain evidence="6">CGMCC 4.7682</strain>
    </source>
</reference>
<evidence type="ECO:0000256" key="3">
    <source>
        <dbReference type="ARBA" id="ARBA00022840"/>
    </source>
</evidence>
<dbReference type="PRINTS" id="PR01438">
    <property type="entry name" value="UNVRSLSTRESS"/>
</dbReference>
<dbReference type="EMBL" id="JBHRWI010000039">
    <property type="protein sequence ID" value="MFC3514367.1"/>
    <property type="molecule type" value="Genomic_DNA"/>
</dbReference>
<keyword evidence="2" id="KW-0547">Nucleotide-binding</keyword>
<gene>
    <name evidence="5" type="ORF">ACFORO_29655</name>
</gene>
<keyword evidence="3" id="KW-0067">ATP-binding</keyword>
<accession>A0ABV7QR79</accession>
<dbReference type="InterPro" id="IPR006016">
    <property type="entry name" value="UspA"/>
</dbReference>
<dbReference type="InterPro" id="IPR006015">
    <property type="entry name" value="Universal_stress_UspA"/>
</dbReference>
<organism evidence="5 6">
    <name type="scientific">Amycolatopsis halotolerans</name>
    <dbReference type="NCBI Taxonomy" id="330083"/>
    <lineage>
        <taxon>Bacteria</taxon>
        <taxon>Bacillati</taxon>
        <taxon>Actinomycetota</taxon>
        <taxon>Actinomycetes</taxon>
        <taxon>Pseudonocardiales</taxon>
        <taxon>Pseudonocardiaceae</taxon>
        <taxon>Amycolatopsis</taxon>
    </lineage>
</organism>
<proteinExistence type="inferred from homology"/>
<dbReference type="Pfam" id="PF00582">
    <property type="entry name" value="Usp"/>
    <property type="match status" value="2"/>
</dbReference>
<keyword evidence="6" id="KW-1185">Reference proteome</keyword>
<dbReference type="InterPro" id="IPR014729">
    <property type="entry name" value="Rossmann-like_a/b/a_fold"/>
</dbReference>
<name>A0ABV7QR79_9PSEU</name>
<dbReference type="Proteomes" id="UP001595764">
    <property type="component" value="Unassembled WGS sequence"/>
</dbReference>
<evidence type="ECO:0000259" key="4">
    <source>
        <dbReference type="Pfam" id="PF00582"/>
    </source>
</evidence>
<evidence type="ECO:0000313" key="5">
    <source>
        <dbReference type="EMBL" id="MFC3514367.1"/>
    </source>
</evidence>
<comment type="similarity">
    <text evidence="1">Belongs to the universal stress protein A family.</text>
</comment>
<dbReference type="SUPFAM" id="SSF52402">
    <property type="entry name" value="Adenine nucleotide alpha hydrolases-like"/>
    <property type="match status" value="2"/>
</dbReference>
<sequence>MTDWTRTVLVGVDGSEGSADAVRWAARLASGRDLELELVHCLQLAGLVYGGGPAESAGLFASIRQDGERIAAEARELALSVDPSLEVSSEALTDSAPALLIARSHAARLVVLGRAGIGGFAGMLVGATTGAVVSHAGCPVAVVRGRQGDGPVVAGVDGGWSSDAVLGTAFEEASFRQVPLVAVHAWIDVVYDSAESSARLMPRWESLEPAEERLLAQRLAGWQEKYPDVEVRRKVVRDRPRHVLLDESSRAQLLVVGSRGRGGFAGMLLGSTSQAMVHHASCPVLVVRDSRR</sequence>
<dbReference type="PANTHER" id="PTHR46268">
    <property type="entry name" value="STRESS RESPONSE PROTEIN NHAX"/>
    <property type="match status" value="1"/>
</dbReference>
<dbReference type="RefSeq" id="WP_377872320.1">
    <property type="nucleotide sequence ID" value="NZ_JBHMAY010000037.1"/>
</dbReference>
<dbReference type="Gene3D" id="3.40.50.620">
    <property type="entry name" value="HUPs"/>
    <property type="match status" value="2"/>
</dbReference>
<evidence type="ECO:0000256" key="1">
    <source>
        <dbReference type="ARBA" id="ARBA00008791"/>
    </source>
</evidence>
<dbReference type="PANTHER" id="PTHR46268:SF27">
    <property type="entry name" value="UNIVERSAL STRESS PROTEIN RV2623"/>
    <property type="match status" value="1"/>
</dbReference>
<protein>
    <submittedName>
        <fullName evidence="5">Universal stress protein</fullName>
    </submittedName>
</protein>
<feature type="domain" description="UspA" evidence="4">
    <location>
        <begin position="6"/>
        <end position="144"/>
    </location>
</feature>
<feature type="domain" description="UspA" evidence="4">
    <location>
        <begin position="152"/>
        <end position="288"/>
    </location>
</feature>
<comment type="caution">
    <text evidence="5">The sequence shown here is derived from an EMBL/GenBank/DDBJ whole genome shotgun (WGS) entry which is preliminary data.</text>
</comment>
<evidence type="ECO:0000313" key="6">
    <source>
        <dbReference type="Proteomes" id="UP001595764"/>
    </source>
</evidence>
<evidence type="ECO:0000256" key="2">
    <source>
        <dbReference type="ARBA" id="ARBA00022741"/>
    </source>
</evidence>